<dbReference type="Gene3D" id="3.30.40.10">
    <property type="entry name" value="Zinc/RING finger domain, C3HC4 (zinc finger)"/>
    <property type="match status" value="1"/>
</dbReference>
<dbReference type="EMBL" id="CAJEWN010000022">
    <property type="protein sequence ID" value="CAD2138836.1"/>
    <property type="molecule type" value="Genomic_DNA"/>
</dbReference>
<dbReference type="InterPro" id="IPR013083">
    <property type="entry name" value="Znf_RING/FYVE/PHD"/>
</dbReference>
<dbReference type="SUPFAM" id="SSF57889">
    <property type="entry name" value="Cysteine-rich domain"/>
    <property type="match status" value="1"/>
</dbReference>
<accession>A0A6V7TXW8</accession>
<dbReference type="AlphaFoldDB" id="A0A6V7TXW8"/>
<dbReference type="Pfam" id="PF04056">
    <property type="entry name" value="Ssl1"/>
    <property type="match status" value="1"/>
</dbReference>
<reference evidence="4 5" key="1">
    <citation type="submission" date="2020-08" db="EMBL/GenBank/DDBJ databases">
        <authorList>
            <person name="Koutsovoulos G."/>
            <person name="Danchin GJ E."/>
        </authorList>
    </citation>
    <scope>NUCLEOTIDE SEQUENCE [LARGE SCALE GENOMIC DNA]</scope>
</reference>
<dbReference type="InterPro" id="IPR046349">
    <property type="entry name" value="C1-like_sf"/>
</dbReference>
<dbReference type="OrthoDB" id="284275at2759"/>
<dbReference type="GO" id="GO:0000439">
    <property type="term" value="C:transcription factor TFIIH core complex"/>
    <property type="evidence" value="ECO:0007669"/>
    <property type="project" value="InterPro"/>
</dbReference>
<sequence length="519" mass="59257">MTTDPFKWEEAYTDDICIQSALQEDENGSMENAIRRIISEEKRLRRNEGRPTRIRLGMMRHVFVGIDLSTSILSKDVEPSRLRVVRECLLNFVNKFFELNPLSAMGLIIGRDKKGDCSCGFSSSLQKLTEAFNSLNEASCGGTEFSLHSMLETALNHFRNVPAHTSKECIFIVASLSTIDASSLKQIYEQLKMQSVRCSIISFLAEVYAFKKLCITTQGKYGVALDKEHFDLLLTEHLQPPPLKPKQGHQDSIVKMGFPIKKAKKIPSFCACHELAGDALDPSKQNEYAYICPQCGSHYCQTPTTCRVCGLLLLTAPQLARAHQHLEPLPAFVESTPIEGSTCFACDEPLLFASIKAYFCKNCNAQFCIECDILLHESLQVCPSCEFFFVFKKMSTSNTGAAVSRMVRPIISQDLVEAKLNVLKMYKQFQRVAKQHWWDYRLQDIPLPVFREVLKKEFMKNAHIQDVRIIDRKVEEARQHLVALKYFFYNEYHVRNMLFAENIEPKPKDFLSKFLHGKD</sequence>
<dbReference type="Gene3D" id="3.40.50.410">
    <property type="entry name" value="von Willebrand factor, type A domain"/>
    <property type="match status" value="1"/>
</dbReference>
<gene>
    <name evidence="4" type="ORF">MENT_LOCUS5924</name>
</gene>
<keyword evidence="2" id="KW-0862">Zinc</keyword>
<dbReference type="InterPro" id="IPR012170">
    <property type="entry name" value="TFIIH_SSL1/p44"/>
</dbReference>
<evidence type="ECO:0000256" key="2">
    <source>
        <dbReference type="ARBA" id="ARBA00022833"/>
    </source>
</evidence>
<dbReference type="SMART" id="SM01047">
    <property type="entry name" value="C1_4"/>
    <property type="match status" value="1"/>
</dbReference>
<dbReference type="NCBIfam" id="TIGR00622">
    <property type="entry name" value="ssl1"/>
    <property type="match status" value="1"/>
</dbReference>
<dbReference type="InterPro" id="IPR008011">
    <property type="entry name" value="Complex1_LYR_dom"/>
</dbReference>
<dbReference type="Pfam" id="PF05347">
    <property type="entry name" value="Complex1_LYR"/>
    <property type="match status" value="1"/>
</dbReference>
<name>A0A6V7TXW8_MELEN</name>
<organism evidence="4 5">
    <name type="scientific">Meloidogyne enterolobii</name>
    <name type="common">Root-knot nematode worm</name>
    <name type="synonym">Meloidogyne mayaguensis</name>
    <dbReference type="NCBI Taxonomy" id="390850"/>
    <lineage>
        <taxon>Eukaryota</taxon>
        <taxon>Metazoa</taxon>
        <taxon>Ecdysozoa</taxon>
        <taxon>Nematoda</taxon>
        <taxon>Chromadorea</taxon>
        <taxon>Rhabditida</taxon>
        <taxon>Tylenchina</taxon>
        <taxon>Tylenchomorpha</taxon>
        <taxon>Tylenchoidea</taxon>
        <taxon>Meloidogynidae</taxon>
        <taxon>Meloidogyninae</taxon>
        <taxon>Meloidogyne</taxon>
    </lineage>
</organism>
<dbReference type="GO" id="GO:0006289">
    <property type="term" value="P:nucleotide-excision repair"/>
    <property type="evidence" value="ECO:0007669"/>
    <property type="project" value="InterPro"/>
</dbReference>
<dbReference type="InterPro" id="IPR036465">
    <property type="entry name" value="vWFA_dom_sf"/>
</dbReference>
<evidence type="ECO:0000313" key="4">
    <source>
        <dbReference type="EMBL" id="CAD2138836.1"/>
    </source>
</evidence>
<dbReference type="GO" id="GO:0005675">
    <property type="term" value="C:transcription factor TFIIH holo complex"/>
    <property type="evidence" value="ECO:0007669"/>
    <property type="project" value="TreeGrafter"/>
</dbReference>
<dbReference type="PANTHER" id="PTHR12695">
    <property type="entry name" value="GENERAL TRANSCRIPTION FACTOR IIH SUBUNIT 2"/>
    <property type="match status" value="1"/>
</dbReference>
<keyword evidence="1" id="KW-0479">Metal-binding</keyword>
<dbReference type="GO" id="GO:0008270">
    <property type="term" value="F:zinc ion binding"/>
    <property type="evidence" value="ECO:0007669"/>
    <property type="project" value="InterPro"/>
</dbReference>
<comment type="caution">
    <text evidence="4">The sequence shown here is derived from an EMBL/GenBank/DDBJ whole genome shotgun (WGS) entry which is preliminary data.</text>
</comment>
<evidence type="ECO:0000313" key="5">
    <source>
        <dbReference type="Proteomes" id="UP000580250"/>
    </source>
</evidence>
<dbReference type="GO" id="GO:0006357">
    <property type="term" value="P:regulation of transcription by RNA polymerase II"/>
    <property type="evidence" value="ECO:0007669"/>
    <property type="project" value="TreeGrafter"/>
</dbReference>
<dbReference type="InterPro" id="IPR007198">
    <property type="entry name" value="Ssl1-like"/>
</dbReference>
<dbReference type="Proteomes" id="UP000580250">
    <property type="component" value="Unassembled WGS sequence"/>
</dbReference>
<protein>
    <recommendedName>
        <fullName evidence="3">TFIIH C1-like domain-containing protein</fullName>
    </recommendedName>
</protein>
<dbReference type="SUPFAM" id="SSF53300">
    <property type="entry name" value="vWA-like"/>
    <property type="match status" value="1"/>
</dbReference>
<dbReference type="GO" id="GO:0006351">
    <property type="term" value="P:DNA-templated transcription"/>
    <property type="evidence" value="ECO:0007669"/>
    <property type="project" value="InterPro"/>
</dbReference>
<evidence type="ECO:0000256" key="1">
    <source>
        <dbReference type="ARBA" id="ARBA00022723"/>
    </source>
</evidence>
<dbReference type="PANTHER" id="PTHR12695:SF2">
    <property type="entry name" value="GENERAL TRANSCRIPTION FACTOR IIH SUBUNIT 2-RELATED"/>
    <property type="match status" value="1"/>
</dbReference>
<proteinExistence type="predicted"/>
<evidence type="ECO:0000259" key="3">
    <source>
        <dbReference type="SMART" id="SM01047"/>
    </source>
</evidence>
<dbReference type="InterPro" id="IPR004595">
    <property type="entry name" value="TFIIH_C1-like_dom"/>
</dbReference>
<feature type="domain" description="TFIIH C1-like" evidence="3">
    <location>
        <begin position="342"/>
        <end position="387"/>
    </location>
</feature>
<dbReference type="Pfam" id="PF07975">
    <property type="entry name" value="C1_4"/>
    <property type="match status" value="1"/>
</dbReference>